<name>A0A6C0B5C4_9ZZZZ</name>
<reference evidence="2" key="1">
    <citation type="journal article" date="2020" name="Nature">
        <title>Giant virus diversity and host interactions through global metagenomics.</title>
        <authorList>
            <person name="Schulz F."/>
            <person name="Roux S."/>
            <person name="Paez-Espino D."/>
            <person name="Jungbluth S."/>
            <person name="Walsh D.A."/>
            <person name="Denef V.J."/>
            <person name="McMahon K.D."/>
            <person name="Konstantinidis K.T."/>
            <person name="Eloe-Fadrosh E.A."/>
            <person name="Kyrpides N.C."/>
            <person name="Woyke T."/>
        </authorList>
    </citation>
    <scope>NUCLEOTIDE SEQUENCE</scope>
    <source>
        <strain evidence="2">GVMAG-M-3300010157-4</strain>
    </source>
</reference>
<feature type="compositionally biased region" description="Acidic residues" evidence="1">
    <location>
        <begin position="1900"/>
        <end position="1921"/>
    </location>
</feature>
<organism evidence="2">
    <name type="scientific">viral metagenome</name>
    <dbReference type="NCBI Taxonomy" id="1070528"/>
    <lineage>
        <taxon>unclassified sequences</taxon>
        <taxon>metagenomes</taxon>
        <taxon>organismal metagenomes</taxon>
    </lineage>
</organism>
<accession>A0A6C0B5C4</accession>
<feature type="region of interest" description="Disordered" evidence="1">
    <location>
        <begin position="1897"/>
        <end position="1930"/>
    </location>
</feature>
<dbReference type="EMBL" id="MN739081">
    <property type="protein sequence ID" value="QHS87455.1"/>
    <property type="molecule type" value="Genomic_DNA"/>
</dbReference>
<sequence>MASTEILLELGDFIKIISPTKPMYHLKIFLVDYIDDDVIDIIDIETADKFSLDLYDDGRIMDEHILSIHLLSRSDEPGYARQHGLLPGHWINIEFAADLDLTIMGQIVELIEDRIKVLPKNDVQTPMYIDFAYQGIPKTIPITKISVIDIPSVQESLSKISAMEAENAKDAEGAEGTAFATLDTTPTGDVVINMPPNATVDRNMFDVIKDIYVQADAIVFGKTVKVEIEEEVGRAEQRYGIEIQTNNLLDELLSTIPSHLRTPPVMERVKRIISRFRELRAEYSIFDEYGNVTGSKNFNAAYKPLVEQLKTNCGVRWILPVSNQELKVYNIPENNLIESQSLADDLTVYKNAVEANDSDNRYATFYKRIDEIFKPYIGTQNNDINMAAVGDNIEAIITSLDDYSAAVYKKYKSGAKLAKQRFVIQRYNLGTTKISKQLMRNGKTVYVRERITEPDKINATTVVLLPQPMIELSRTNLPGTDILTRTNLGQNWMYYFRILNKKTQPMRINMTSATAEIDYESIAENPFMTHIIDYGKSGLSYQEFLRSAIPRSVAIIRMLKPETNKYNFHDIVASLEPFLIYKDNITYSGRLYGERAKEKQGGPYQEIRTHIIKKMKDYNIRHEDKRREYAQLATIKSEKMSKPALLTNVPNDMILDRIVKYYKLDEKMTDTDILTKVVAADGGRAYTSLIAYIMASLYTPELALIEDKADSAITNSKSCVTRVIAKKYTSTAALSKDNGKEELYFDREYDNTPYKLLDKYKGEQKAKTPEDFLEYFRVVLIAKHGARPDLAKEMAETIIAKRKQIQHGNYAVLVEYPQPSADVDIDSLGEEESKSILAEADMRKRIHYYVRKNNHWIKDAKLSDQELSDEMFCNVENKCFYDSLAASCDSESASAKRMKAIARKSIGGEYEATIKMSLVDYQHKVRVQLENGLTDLKRLQRIRADKREQFTRMAYRIGTTAVINEVVTSPYAELFSLILKQGDFVKKQYDIRQFKDLYCREAVENDVAHESQYWYYCTETNVKLMPTFIYILAKTFTSGGNYATMCEWLCGKFGRLSDDGEAIVDMHSGYVIKQLDYSAEEGFDDAGFRIDTNAVLDPDEYELVRELIGKKDGKIASKSRVFENDTNAFIYSVSNAICDNMDIRYDDLEADIMNMVNTFLIRKTMSRDVYEGKMSKIDVKDGKKQIPYEKYLNKNIVIYTAAITFMLIQAHVPSYKPRKSFPGCKYSLTGFPLNVDGDTTGLTYLGCILNNMKSKTAEPWKSVYKSDQTGAEYTSMVTDIIKSKLVDEREIAALYNIKRDYLKLTPDLDDIPKELGISKWVFFQPPLNRVDVSKKLTGLAAGYKTELEATVKRGHKSQHDLLGTMYKKIIEHSYAVNEEINAAVAVEGRDAMLKAGTVVFLENACCDESFKKSIALDYFAGRNPTISKNIDFVREYGQLYSEFAKLATPAYLSTGHKRALPVADTMMKRFSEDAIYGAYIHYCKLDSELPIPYDVVPFCQEKPPGLENMSRAQMIDHLKETSHTQSEASLAHLMKLVSHRNRVAVSYGEEKVPRFMDHFAGSTATDPLITHIHEFISGKKSVSVLAEYLTEINSTMKDTIVEYIRTFSSRSASGITRITKYLAEFMSWKNTQMTHDFIRGSVFMLSRVLPAMLEDTTNTVGLKNMNSMKHWDFSQKHQDLLAKMIVEYYQSFNSFRRDELICKLFCVISKNLYSLNILLEHLPAGLSDVILNKVYTYCYYSVFYEVITESDKDTYAKLNVEIAKSARRLEEVNVVPTDNRQFKESICELATIMLETDMKNKAIVDLNYEMLTENFHKAKMREKNKIIEDLGRMDPDARKIEDLMKTYKLGKWNLGEQRGIFQYDKALQDTELDELLLEPSTDIAMDVEGLDQLDRHEAQAEEDAEVNNMDIGEDYMDGNYYDEDRDRDFE</sequence>
<protein>
    <submittedName>
        <fullName evidence="2">Uncharacterized protein</fullName>
    </submittedName>
</protein>
<proteinExistence type="predicted"/>
<evidence type="ECO:0000256" key="1">
    <source>
        <dbReference type="SAM" id="MobiDB-lite"/>
    </source>
</evidence>
<evidence type="ECO:0000313" key="2">
    <source>
        <dbReference type="EMBL" id="QHS87455.1"/>
    </source>
</evidence>